<organism evidence="9 10">
    <name type="scientific">Catenulispora pinistramenti</name>
    <dbReference type="NCBI Taxonomy" id="2705254"/>
    <lineage>
        <taxon>Bacteria</taxon>
        <taxon>Bacillati</taxon>
        <taxon>Actinomycetota</taxon>
        <taxon>Actinomycetes</taxon>
        <taxon>Catenulisporales</taxon>
        <taxon>Catenulisporaceae</taxon>
        <taxon>Catenulispora</taxon>
    </lineage>
</organism>
<gene>
    <name evidence="9" type="ORF">KGQ19_45020</name>
</gene>
<dbReference type="Pfam" id="PF07690">
    <property type="entry name" value="MFS_1"/>
    <property type="match status" value="1"/>
</dbReference>
<dbReference type="InterPro" id="IPR020846">
    <property type="entry name" value="MFS_dom"/>
</dbReference>
<feature type="region of interest" description="Disordered" evidence="6">
    <location>
        <begin position="213"/>
        <end position="252"/>
    </location>
</feature>
<comment type="subcellular location">
    <subcellularLocation>
        <location evidence="1">Cell membrane</location>
        <topology evidence="1">Multi-pass membrane protein</topology>
    </subcellularLocation>
</comment>
<evidence type="ECO:0000256" key="4">
    <source>
        <dbReference type="ARBA" id="ARBA00022989"/>
    </source>
</evidence>
<dbReference type="PANTHER" id="PTHR42718">
    <property type="entry name" value="MAJOR FACILITATOR SUPERFAMILY MULTIDRUG TRANSPORTER MFSC"/>
    <property type="match status" value="1"/>
</dbReference>
<feature type="transmembrane region" description="Helical" evidence="7">
    <location>
        <begin position="93"/>
        <end position="114"/>
    </location>
</feature>
<evidence type="ECO:0000256" key="6">
    <source>
        <dbReference type="SAM" id="MobiDB-lite"/>
    </source>
</evidence>
<dbReference type="SUPFAM" id="SSF103473">
    <property type="entry name" value="MFS general substrate transporter"/>
    <property type="match status" value="1"/>
</dbReference>
<keyword evidence="10" id="KW-1185">Reference proteome</keyword>
<feature type="transmembrane region" description="Helical" evidence="7">
    <location>
        <begin position="21"/>
        <end position="47"/>
    </location>
</feature>
<reference evidence="9 10" key="1">
    <citation type="submission" date="2020-02" db="EMBL/GenBank/DDBJ databases">
        <title>Acidophilic actinobacteria isolated from forest soil.</title>
        <authorList>
            <person name="Golinska P."/>
        </authorList>
    </citation>
    <scope>NUCLEOTIDE SEQUENCE [LARGE SCALE GENOMIC DNA]</scope>
    <source>
        <strain evidence="9 10">NL8</strain>
    </source>
</reference>
<feature type="transmembrane region" description="Helical" evidence="7">
    <location>
        <begin position="290"/>
        <end position="308"/>
    </location>
</feature>
<keyword evidence="4 7" id="KW-1133">Transmembrane helix</keyword>
<dbReference type="InterPro" id="IPR011701">
    <property type="entry name" value="MFS"/>
</dbReference>
<evidence type="ECO:0000256" key="2">
    <source>
        <dbReference type="ARBA" id="ARBA00022448"/>
    </source>
</evidence>
<evidence type="ECO:0000313" key="9">
    <source>
        <dbReference type="EMBL" id="MBS2554040.1"/>
    </source>
</evidence>
<feature type="domain" description="Major facilitator superfamily (MFS) profile" evidence="8">
    <location>
        <begin position="25"/>
        <end position="508"/>
    </location>
</feature>
<feature type="transmembrane region" description="Helical" evidence="7">
    <location>
        <begin position="363"/>
        <end position="383"/>
    </location>
</feature>
<evidence type="ECO:0000256" key="3">
    <source>
        <dbReference type="ARBA" id="ARBA00022692"/>
    </source>
</evidence>
<feature type="transmembrane region" description="Helical" evidence="7">
    <location>
        <begin position="264"/>
        <end position="284"/>
    </location>
</feature>
<feature type="transmembrane region" description="Helical" evidence="7">
    <location>
        <begin position="120"/>
        <end position="138"/>
    </location>
</feature>
<dbReference type="Gene3D" id="1.20.1250.20">
    <property type="entry name" value="MFS general substrate transporter like domains"/>
    <property type="match status" value="1"/>
</dbReference>
<feature type="transmembrane region" description="Helical" evidence="7">
    <location>
        <begin position="466"/>
        <end position="484"/>
    </location>
</feature>
<feature type="compositionally biased region" description="Low complexity" evidence="6">
    <location>
        <begin position="230"/>
        <end position="252"/>
    </location>
</feature>
<feature type="transmembrane region" description="Helical" evidence="7">
    <location>
        <begin position="329"/>
        <end position="351"/>
    </location>
</feature>
<evidence type="ECO:0000256" key="7">
    <source>
        <dbReference type="SAM" id="Phobius"/>
    </source>
</evidence>
<dbReference type="InterPro" id="IPR036259">
    <property type="entry name" value="MFS_trans_sf"/>
</dbReference>
<feature type="transmembrane region" description="Helical" evidence="7">
    <location>
        <begin position="395"/>
        <end position="414"/>
    </location>
</feature>
<keyword evidence="3 7" id="KW-0812">Transmembrane</keyword>
<comment type="caution">
    <text evidence="9">The sequence shown here is derived from an EMBL/GenBank/DDBJ whole genome shotgun (WGS) entry which is preliminary data.</text>
</comment>
<name>A0ABS5L7F0_9ACTN</name>
<dbReference type="Proteomes" id="UP000730482">
    <property type="component" value="Unassembled WGS sequence"/>
</dbReference>
<evidence type="ECO:0000256" key="5">
    <source>
        <dbReference type="ARBA" id="ARBA00023136"/>
    </source>
</evidence>
<feature type="region of interest" description="Disordered" evidence="6">
    <location>
        <begin position="517"/>
        <end position="556"/>
    </location>
</feature>
<proteinExistence type="predicted"/>
<evidence type="ECO:0000313" key="10">
    <source>
        <dbReference type="Proteomes" id="UP000730482"/>
    </source>
</evidence>
<keyword evidence="5 7" id="KW-0472">Membrane</keyword>
<feature type="transmembrane region" description="Helical" evidence="7">
    <location>
        <begin position="426"/>
        <end position="445"/>
    </location>
</feature>
<dbReference type="PROSITE" id="PS50850">
    <property type="entry name" value="MFS"/>
    <property type="match status" value="1"/>
</dbReference>
<feature type="transmembrane region" description="Helical" evidence="7">
    <location>
        <begin position="150"/>
        <end position="168"/>
    </location>
</feature>
<evidence type="ECO:0000259" key="8">
    <source>
        <dbReference type="PROSITE" id="PS50850"/>
    </source>
</evidence>
<feature type="transmembrane region" description="Helical" evidence="7">
    <location>
        <begin position="490"/>
        <end position="508"/>
    </location>
</feature>
<dbReference type="CDD" id="cd17321">
    <property type="entry name" value="MFS_MMR_MDR_like"/>
    <property type="match status" value="1"/>
</dbReference>
<feature type="transmembrane region" description="Helical" evidence="7">
    <location>
        <begin position="180"/>
        <end position="201"/>
    </location>
</feature>
<feature type="transmembrane region" description="Helical" evidence="7">
    <location>
        <begin position="67"/>
        <end position="86"/>
    </location>
</feature>
<sequence length="556" mass="54807">MGDRGTPERGTRDRGVGPERVSRALTLGLCGGYFLVLLDVTIVNTALPQIGAGLHAGASGLAWVVDAYTVPLAALLLACGAIGDLLGHRRVVVAGFAGFGAASVVCAVAPGLGFLVAGRAAQGVCAALMLPGTLALVADSAPSQTARARAVGLWAAVGGAALPAGPLLGGLLVETGQWRAVFWVNVPVIVAALVLVVRAPVRAARIARAGAATGSMAGSPSGSGSGSGSGSARAAAFGPGPSAPSVTSPSAARSAASPSAAREVPWFGATALVVMLACAVTAVVQVRDEPALSAIMLAVTIIAAVAFHSLERRAARPLLRVAASARRPLAAACSVAGLMNFCVLGSLFLMTQVLQDIDHLSPLRAGVTLLPGMLPLPLLGTTAGRLTTGYGPWRVATLGLFAAALGFAGIAAAVNGPDLLLLLPSLAVWGTGLSILTPAVVAAALRTLPAAPGIASGASNTARQTGAALGVAVFSALAGDAGGAGFLRRAAWLLAASAIAFAVAGVLAHRGGCAHKSVVPARPKPNRDLASSGRPSLPEALSQGAHSIGNDHDGSA</sequence>
<dbReference type="PANTHER" id="PTHR42718:SF9">
    <property type="entry name" value="MAJOR FACILITATOR SUPERFAMILY MULTIDRUG TRANSPORTER MFSC"/>
    <property type="match status" value="1"/>
</dbReference>
<dbReference type="EMBL" id="JAAFYZ010000312">
    <property type="protein sequence ID" value="MBS2554040.1"/>
    <property type="molecule type" value="Genomic_DNA"/>
</dbReference>
<evidence type="ECO:0000256" key="1">
    <source>
        <dbReference type="ARBA" id="ARBA00004651"/>
    </source>
</evidence>
<protein>
    <submittedName>
        <fullName evidence="9">MFS transporter</fullName>
    </submittedName>
</protein>
<dbReference type="Gene3D" id="1.20.1720.10">
    <property type="entry name" value="Multidrug resistance protein D"/>
    <property type="match status" value="1"/>
</dbReference>
<keyword evidence="2" id="KW-0813">Transport</keyword>
<accession>A0ABS5L7F0</accession>